<feature type="domain" description="CobW C-terminal" evidence="2">
    <location>
        <begin position="247"/>
        <end position="367"/>
    </location>
</feature>
<protein>
    <submittedName>
        <fullName evidence="3">CobW family GTP-binding protein</fullName>
    </submittedName>
</protein>
<accession>A0ABW4Z7S5</accession>
<evidence type="ECO:0000259" key="2">
    <source>
        <dbReference type="SMART" id="SM00833"/>
    </source>
</evidence>
<dbReference type="Pfam" id="PF02492">
    <property type="entry name" value="cobW"/>
    <property type="match status" value="1"/>
</dbReference>
<dbReference type="Proteomes" id="UP001597389">
    <property type="component" value="Unassembled WGS sequence"/>
</dbReference>
<comment type="function">
    <text evidence="1">Zinc chaperone that directly transfers zinc cofactor to target proteins, thereby activating them. Zinc is transferred from the CXCC motif in the GTPase domain to the zinc binding site in target proteins in a process requiring GTP hydrolysis.</text>
</comment>
<evidence type="ECO:0000313" key="4">
    <source>
        <dbReference type="Proteomes" id="UP001597389"/>
    </source>
</evidence>
<organism evidence="3 4">
    <name type="scientific">Rubritalea tangerina</name>
    <dbReference type="NCBI Taxonomy" id="430798"/>
    <lineage>
        <taxon>Bacteria</taxon>
        <taxon>Pseudomonadati</taxon>
        <taxon>Verrucomicrobiota</taxon>
        <taxon>Verrucomicrobiia</taxon>
        <taxon>Verrucomicrobiales</taxon>
        <taxon>Rubritaleaceae</taxon>
        <taxon>Rubritalea</taxon>
    </lineage>
</organism>
<dbReference type="PANTHER" id="PTHR43603:SF1">
    <property type="entry name" value="ZINC-REGULATED GTPASE METALLOPROTEIN ACTIVATOR 1"/>
    <property type="match status" value="1"/>
</dbReference>
<sequence>MSKEPIPIVSLCGFLGSGKTTLLRRWQREESLKEAPLIVHDLSDFGLDAELLSDSGSSPAPGSLKGRVAALHGSHARENLHTSVAKVLKQISSLRPPLVLCESTGAARPWPLIKALTQSKHFYLRHFIVTIDALNLHRDFNDGRDLTESLIHAQDPALRQVAHLLAEQLAFASIIILTKTDTLAKPIVDAQVGILQTLQPRAAIGLSAQAGLLLPQLDGIPAPKLTELENKATQLGLTEQSATVENVEAEIFQDPRPFHPQRLFDACQNHLSTGLFRTKGFIWLASRPGHVLLWQQAGSQISLELKDLWRAEIVKNPDGKLLPEEIEHLQKQLESQHPIFGDRHNELTLIGTPSARESFAQALTHALCTDDEIAAWQKGSEFPDPWPSSIRQVR</sequence>
<keyword evidence="4" id="KW-1185">Reference proteome</keyword>
<dbReference type="SUPFAM" id="SSF90002">
    <property type="entry name" value="Hypothetical protein YjiA, C-terminal domain"/>
    <property type="match status" value="1"/>
</dbReference>
<gene>
    <name evidence="3" type="ORF">ACFSW8_03700</name>
</gene>
<dbReference type="InterPro" id="IPR003495">
    <property type="entry name" value="CobW/HypB/UreG_nucleotide-bd"/>
</dbReference>
<dbReference type="InterPro" id="IPR027417">
    <property type="entry name" value="P-loop_NTPase"/>
</dbReference>
<name>A0ABW4Z7S5_9BACT</name>
<dbReference type="SMART" id="SM00833">
    <property type="entry name" value="CobW_C"/>
    <property type="match status" value="1"/>
</dbReference>
<dbReference type="Gene3D" id="3.40.50.300">
    <property type="entry name" value="P-loop containing nucleotide triphosphate hydrolases"/>
    <property type="match status" value="1"/>
</dbReference>
<evidence type="ECO:0000313" key="3">
    <source>
        <dbReference type="EMBL" id="MFD2157998.1"/>
    </source>
</evidence>
<dbReference type="Pfam" id="PF07683">
    <property type="entry name" value="CobW_C"/>
    <property type="match status" value="1"/>
</dbReference>
<comment type="caution">
    <text evidence="3">The sequence shown here is derived from an EMBL/GenBank/DDBJ whole genome shotgun (WGS) entry which is preliminary data.</text>
</comment>
<proteinExistence type="predicted"/>
<dbReference type="InterPro" id="IPR051927">
    <property type="entry name" value="Zn_Chap_cDPG_Synth"/>
</dbReference>
<dbReference type="SUPFAM" id="SSF52540">
    <property type="entry name" value="P-loop containing nucleoside triphosphate hydrolases"/>
    <property type="match status" value="1"/>
</dbReference>
<evidence type="ECO:0000256" key="1">
    <source>
        <dbReference type="ARBA" id="ARBA00045658"/>
    </source>
</evidence>
<dbReference type="InterPro" id="IPR011629">
    <property type="entry name" value="CobW-like_C"/>
</dbReference>
<reference evidence="4" key="1">
    <citation type="journal article" date="2019" name="Int. J. Syst. Evol. Microbiol.">
        <title>The Global Catalogue of Microorganisms (GCM) 10K type strain sequencing project: providing services to taxonomists for standard genome sequencing and annotation.</title>
        <authorList>
            <consortium name="The Broad Institute Genomics Platform"/>
            <consortium name="The Broad Institute Genome Sequencing Center for Infectious Disease"/>
            <person name="Wu L."/>
            <person name="Ma J."/>
        </authorList>
    </citation>
    <scope>NUCLEOTIDE SEQUENCE [LARGE SCALE GENOMIC DNA]</scope>
    <source>
        <strain evidence="4">CCUG 57942</strain>
    </source>
</reference>
<dbReference type="PANTHER" id="PTHR43603">
    <property type="entry name" value="COBW DOMAIN-CONTAINING PROTEIN DDB_G0274527"/>
    <property type="match status" value="1"/>
</dbReference>
<dbReference type="RefSeq" id="WP_377088761.1">
    <property type="nucleotide sequence ID" value="NZ_JBHSJL010000014.1"/>
</dbReference>
<dbReference type="EMBL" id="JBHUJB010000016">
    <property type="protein sequence ID" value="MFD2157998.1"/>
    <property type="molecule type" value="Genomic_DNA"/>
</dbReference>